<name>A0ACB7X0N0_9ERIC</name>
<sequence>MESCKSCIAFIIFLITIPFVVISQSIPTTLEGPFKPVTRSFDPSLRRGSDDLPMDDPRLKRNVTSMFPEQIALALSSPTSMWVSWVTGDSQIGHVTPLDPSTVASEVWYGKASGKYSMKKTGVSMVYSQLYPFEGLQNYTSGIIHHVKIDGLEPGTKYYYKCGDSALPAMSEEQAFESLPLPGPNTYPSRIAVIGDLGLTSNSTTTIDHLIENDPSMILMVGDLTYANQYLTTGGKGASCFSCSFPNAPIRETYQPRWDGWGRFMEPLISRVPMMVIEGNHEIEPQAAEITFKSYLTRFAVPSEESGSDTNFYYSFDAGGVHFIMLGAYVDYNSTGAQYGWLKKDLLNIDRSVTPWLVAAWHPPWYNSYSSHYQEFECMRQEMEALLYQYGVDIVLSGHVHAYERMNRVYNYTLDPCGPVYITVGDGGNIEKVDVDHADDPGKCPSAGDNVPEFGGVCHLNFSSGPAKGNFCWNTQPEWSAYRESSFGHGILEVVNSTYALWTWHRNQDIYKQDSHGDQIYIVRQPQLCSVPSKDSKFSPSPSPSQSVDGAAGFRVPMSALCAGALE</sequence>
<keyword evidence="2" id="KW-1185">Reference proteome</keyword>
<organism evidence="1 2">
    <name type="scientific">Vaccinium darrowii</name>
    <dbReference type="NCBI Taxonomy" id="229202"/>
    <lineage>
        <taxon>Eukaryota</taxon>
        <taxon>Viridiplantae</taxon>
        <taxon>Streptophyta</taxon>
        <taxon>Embryophyta</taxon>
        <taxon>Tracheophyta</taxon>
        <taxon>Spermatophyta</taxon>
        <taxon>Magnoliopsida</taxon>
        <taxon>eudicotyledons</taxon>
        <taxon>Gunneridae</taxon>
        <taxon>Pentapetalae</taxon>
        <taxon>asterids</taxon>
        <taxon>Ericales</taxon>
        <taxon>Ericaceae</taxon>
        <taxon>Vaccinioideae</taxon>
        <taxon>Vaccinieae</taxon>
        <taxon>Vaccinium</taxon>
    </lineage>
</organism>
<dbReference type="EMBL" id="CM037152">
    <property type="protein sequence ID" value="KAH7834232.1"/>
    <property type="molecule type" value="Genomic_DNA"/>
</dbReference>
<evidence type="ECO:0000313" key="1">
    <source>
        <dbReference type="EMBL" id="KAH7834232.1"/>
    </source>
</evidence>
<comment type="caution">
    <text evidence="1">The sequence shown here is derived from an EMBL/GenBank/DDBJ whole genome shotgun (WGS) entry which is preliminary data.</text>
</comment>
<reference evidence="1 2" key="1">
    <citation type="journal article" date="2021" name="Hortic Res">
        <title>High-quality reference genome and annotation aids understanding of berry development for evergreen blueberry (Vaccinium darrowii).</title>
        <authorList>
            <person name="Yu J."/>
            <person name="Hulse-Kemp A.M."/>
            <person name="Babiker E."/>
            <person name="Staton M."/>
        </authorList>
    </citation>
    <scope>NUCLEOTIDE SEQUENCE [LARGE SCALE GENOMIC DNA]</scope>
    <source>
        <strain evidence="2">cv. NJ 8807/NJ 8810</strain>
        <tissue evidence="1">Young leaf</tissue>
    </source>
</reference>
<gene>
    <name evidence="1" type="ORF">Vadar_013984</name>
</gene>
<protein>
    <submittedName>
        <fullName evidence="1">Uncharacterized protein</fullName>
    </submittedName>
</protein>
<proteinExistence type="predicted"/>
<evidence type="ECO:0000313" key="2">
    <source>
        <dbReference type="Proteomes" id="UP000828048"/>
    </source>
</evidence>
<accession>A0ACB7X0N0</accession>
<dbReference type="Proteomes" id="UP000828048">
    <property type="component" value="Chromosome 2"/>
</dbReference>